<keyword evidence="4 6" id="KW-1133">Transmembrane helix</keyword>
<dbReference type="PANTHER" id="PTHR45649:SF26">
    <property type="entry name" value="OS04G0435100 PROTEIN"/>
    <property type="match status" value="1"/>
</dbReference>
<evidence type="ECO:0000256" key="1">
    <source>
        <dbReference type="ARBA" id="ARBA00004141"/>
    </source>
</evidence>
<feature type="transmembrane region" description="Helical" evidence="6">
    <location>
        <begin position="106"/>
        <end position="129"/>
    </location>
</feature>
<evidence type="ECO:0000313" key="8">
    <source>
        <dbReference type="Proteomes" id="UP000298513"/>
    </source>
</evidence>
<dbReference type="Proteomes" id="UP000298513">
    <property type="component" value="Unassembled WGS sequence"/>
</dbReference>
<comment type="subcellular location">
    <subcellularLocation>
        <location evidence="1">Membrane</location>
        <topology evidence="1">Multi-pass membrane protein</topology>
    </subcellularLocation>
</comment>
<dbReference type="AlphaFoldDB" id="A0A4Z1D464"/>
<comment type="caution">
    <text evidence="7">The sequence shown here is derived from an EMBL/GenBank/DDBJ whole genome shotgun (WGS) entry which is preliminary data.</text>
</comment>
<accession>A0A4Z1D464</accession>
<keyword evidence="5 6" id="KW-0472">Membrane</keyword>
<feature type="transmembrane region" description="Helical" evidence="6">
    <location>
        <begin position="385"/>
        <end position="407"/>
    </location>
</feature>
<feature type="transmembrane region" description="Helical" evidence="6">
    <location>
        <begin position="64"/>
        <end position="85"/>
    </location>
</feature>
<reference evidence="7 8" key="1">
    <citation type="submission" date="2019-04" db="EMBL/GenBank/DDBJ databases">
        <title>Streptomyces sp. nov. Bv016 isolated from bark of Buahinia variegata.</title>
        <authorList>
            <person name="Kanchanasin P."/>
            <person name="Tanasupawat S."/>
            <person name="Yuki M."/>
            <person name="Kudo T."/>
        </authorList>
    </citation>
    <scope>NUCLEOTIDE SEQUENCE [LARGE SCALE GENOMIC DNA]</scope>
    <source>
        <strain evidence="7 8">JCM 4765</strain>
    </source>
</reference>
<evidence type="ECO:0000256" key="5">
    <source>
        <dbReference type="ARBA" id="ARBA00023136"/>
    </source>
</evidence>
<dbReference type="PANTHER" id="PTHR45649">
    <property type="entry name" value="AMINO-ACID PERMEASE BAT1"/>
    <property type="match status" value="1"/>
</dbReference>
<dbReference type="Pfam" id="PF13520">
    <property type="entry name" value="AA_permease_2"/>
    <property type="match status" value="1"/>
</dbReference>
<evidence type="ECO:0000256" key="3">
    <source>
        <dbReference type="ARBA" id="ARBA00022692"/>
    </source>
</evidence>
<keyword evidence="8" id="KW-1185">Reference proteome</keyword>
<evidence type="ECO:0000256" key="4">
    <source>
        <dbReference type="ARBA" id="ARBA00022989"/>
    </source>
</evidence>
<protein>
    <submittedName>
        <fullName evidence="7">Amino acid permease</fullName>
    </submittedName>
</protein>
<keyword evidence="3 6" id="KW-0812">Transmembrane</keyword>
<feature type="transmembrane region" description="Helical" evidence="6">
    <location>
        <begin position="452"/>
        <end position="472"/>
    </location>
</feature>
<dbReference type="GO" id="GO:0016020">
    <property type="term" value="C:membrane"/>
    <property type="evidence" value="ECO:0007669"/>
    <property type="project" value="UniProtKB-SubCell"/>
</dbReference>
<dbReference type="InterPro" id="IPR002293">
    <property type="entry name" value="AA/rel_permease1"/>
</dbReference>
<dbReference type="PIRSF" id="PIRSF006060">
    <property type="entry name" value="AA_transporter"/>
    <property type="match status" value="1"/>
</dbReference>
<feature type="transmembrane region" description="Helical" evidence="6">
    <location>
        <begin position="218"/>
        <end position="239"/>
    </location>
</feature>
<feature type="transmembrane region" description="Helical" evidence="6">
    <location>
        <begin position="427"/>
        <end position="446"/>
    </location>
</feature>
<name>A0A4Z1D464_STRGP</name>
<keyword evidence="2" id="KW-0813">Transport</keyword>
<dbReference type="EMBL" id="SRRU01000012">
    <property type="protein sequence ID" value="TGN76180.1"/>
    <property type="molecule type" value="Genomic_DNA"/>
</dbReference>
<evidence type="ECO:0000256" key="2">
    <source>
        <dbReference type="ARBA" id="ARBA00022448"/>
    </source>
</evidence>
<dbReference type="GO" id="GO:0022857">
    <property type="term" value="F:transmembrane transporter activity"/>
    <property type="evidence" value="ECO:0007669"/>
    <property type="project" value="InterPro"/>
</dbReference>
<evidence type="ECO:0000313" key="7">
    <source>
        <dbReference type="EMBL" id="TGN76180.1"/>
    </source>
</evidence>
<evidence type="ECO:0000256" key="6">
    <source>
        <dbReference type="SAM" id="Phobius"/>
    </source>
</evidence>
<feature type="transmembrane region" description="Helical" evidence="6">
    <location>
        <begin position="358"/>
        <end position="379"/>
    </location>
</feature>
<proteinExistence type="predicted"/>
<gene>
    <name evidence="7" type="ORF">E5082_28400</name>
</gene>
<feature type="transmembrane region" description="Helical" evidence="6">
    <location>
        <begin position="260"/>
        <end position="282"/>
    </location>
</feature>
<sequence>MVEAATPGSEGKEDAAALGGYQQELKRTLGSFQVFAISFAFISVAVGIFSTYDDVLQNAGPVGIWLWGVATVGQVLVALVVAQLAGRIPLSGSSYQWASRLANPKVGWGFGWLSFCYLAIAVVAVDNALASQAFMPLAGMGPDEDTARVITLVILLVQAVVVVASTRLVSLINSAAVGLELALVVVVALLLAIVVAVTGRGAAGNLVSRGVTEHAPHYFDVGGGLMIAMIMGLATLVGFDSAANLAEEAKDPFRSVPRAIVGSVLAAGVLGIVFLICLTVAIEDIPRITASESPVAAIMRERLGPPMERVLLAAVAIAFFGAGTVVMTACSRMVFAMSRDGRFPAHRLMRRVSPRTQTPVPATVLILVVGLVLMIALPGAALLKLITASTILPAIIYGATIVLYLAVRRRLDRRKGAFDLGRFEMPVAVCALLWTLVSLFVLVSPAEALVPVLIVVGLLVVGGLFFVGLLLFDRPALETEPGDVSVFEH</sequence>
<feature type="transmembrane region" description="Helical" evidence="6">
    <location>
        <begin position="181"/>
        <end position="198"/>
    </location>
</feature>
<feature type="transmembrane region" description="Helical" evidence="6">
    <location>
        <begin position="32"/>
        <end position="52"/>
    </location>
</feature>
<feature type="transmembrane region" description="Helical" evidence="6">
    <location>
        <begin position="310"/>
        <end position="337"/>
    </location>
</feature>
<organism evidence="7 8">
    <name type="scientific">Streptomyces griseoluteus</name>
    <dbReference type="NCBI Taxonomy" id="29306"/>
    <lineage>
        <taxon>Bacteria</taxon>
        <taxon>Bacillati</taxon>
        <taxon>Actinomycetota</taxon>
        <taxon>Actinomycetes</taxon>
        <taxon>Kitasatosporales</taxon>
        <taxon>Streptomycetaceae</taxon>
        <taxon>Streptomyces</taxon>
    </lineage>
</organism>
<feature type="transmembrane region" description="Helical" evidence="6">
    <location>
        <begin position="149"/>
        <end position="169"/>
    </location>
</feature>
<dbReference type="Gene3D" id="1.20.1740.10">
    <property type="entry name" value="Amino acid/polyamine transporter I"/>
    <property type="match status" value="1"/>
</dbReference>